<dbReference type="PANTHER" id="PTHR12903">
    <property type="entry name" value="MITOCHONDRIAL RIBOSOMAL PROTEIN L24"/>
    <property type="match status" value="1"/>
</dbReference>
<comment type="function">
    <text evidence="9 10">One of the proteins that surrounds the polypeptide exit tunnel on the outside of the subunit.</text>
</comment>
<dbReference type="GO" id="GO:0006412">
    <property type="term" value="P:translation"/>
    <property type="evidence" value="ECO:0007669"/>
    <property type="project" value="UniProtKB-UniRule"/>
</dbReference>
<evidence type="ECO:0000256" key="3">
    <source>
        <dbReference type="ARBA" id="ARBA00011838"/>
    </source>
</evidence>
<feature type="domain" description="KOW" evidence="12">
    <location>
        <begin position="2"/>
        <end position="29"/>
    </location>
</feature>
<dbReference type="Pfam" id="PF17136">
    <property type="entry name" value="ribosomal_L24"/>
    <property type="match status" value="1"/>
</dbReference>
<dbReference type="InterPro" id="IPR008991">
    <property type="entry name" value="Translation_prot_SH3-like_sf"/>
</dbReference>
<dbReference type="InterPro" id="IPR041988">
    <property type="entry name" value="Ribosomal_uL24_KOW"/>
</dbReference>
<organism evidence="14 15">
    <name type="scientific">Staphylococcus auricularis</name>
    <dbReference type="NCBI Taxonomy" id="29379"/>
    <lineage>
        <taxon>Bacteria</taxon>
        <taxon>Bacillati</taxon>
        <taxon>Bacillota</taxon>
        <taxon>Bacilli</taxon>
        <taxon>Bacillales</taxon>
        <taxon>Staphylococcaceae</taxon>
        <taxon>Staphylococcus</taxon>
    </lineage>
</organism>
<evidence type="ECO:0000256" key="6">
    <source>
        <dbReference type="ARBA" id="ARBA00022980"/>
    </source>
</evidence>
<dbReference type="GO" id="GO:1990904">
    <property type="term" value="C:ribonucleoprotein complex"/>
    <property type="evidence" value="ECO:0007669"/>
    <property type="project" value="UniProtKB-KW"/>
</dbReference>
<dbReference type="InterPro" id="IPR057264">
    <property type="entry name" value="Ribosomal_uL24_C"/>
</dbReference>
<dbReference type="InterPro" id="IPR014722">
    <property type="entry name" value="Rib_uL2_dom2"/>
</dbReference>
<dbReference type="InterPro" id="IPR005825">
    <property type="entry name" value="Ribosomal_uL24_CS"/>
</dbReference>
<dbReference type="AlphaFoldDB" id="A0AAP8PPB3"/>
<dbReference type="GO" id="GO:0003735">
    <property type="term" value="F:structural constituent of ribosome"/>
    <property type="evidence" value="ECO:0007669"/>
    <property type="project" value="InterPro"/>
</dbReference>
<comment type="subunit">
    <text evidence="3 10">Part of the 50S ribosomal subunit.</text>
</comment>
<reference evidence="13" key="2">
    <citation type="submission" date="2023-07" db="EMBL/GenBank/DDBJ databases">
        <title>Evaluation of the beneficial properties of pineapple isolates.</title>
        <authorList>
            <person name="Adefiranye O."/>
        </authorList>
    </citation>
    <scope>NUCLEOTIDE SEQUENCE</scope>
    <source>
        <strain evidence="13">PAPLE_T1</strain>
    </source>
</reference>
<keyword evidence="5 10" id="KW-0694">RNA-binding</keyword>
<evidence type="ECO:0000313" key="13">
    <source>
        <dbReference type="EMBL" id="MDN4533510.1"/>
    </source>
</evidence>
<keyword evidence="4 10" id="KW-0699">rRNA-binding</keyword>
<evidence type="ECO:0000313" key="14">
    <source>
        <dbReference type="EMBL" id="PNZ67984.1"/>
    </source>
</evidence>
<gene>
    <name evidence="10 13" type="primary">rplX</name>
    <name evidence="14" type="ORF">CD158_04250</name>
    <name evidence="13" type="ORF">QYH67_08035</name>
</gene>
<dbReference type="RefSeq" id="WP_059107574.1">
    <property type="nucleotide sequence ID" value="NZ_AP024589.1"/>
</dbReference>
<dbReference type="NCBIfam" id="TIGR01079">
    <property type="entry name" value="rplX_bact"/>
    <property type="match status" value="1"/>
</dbReference>
<dbReference type="SMART" id="SM00739">
    <property type="entry name" value="KOW"/>
    <property type="match status" value="1"/>
</dbReference>
<evidence type="ECO:0000313" key="15">
    <source>
        <dbReference type="Proteomes" id="UP000242470"/>
    </source>
</evidence>
<dbReference type="EMBL" id="JAUHQC010000011">
    <property type="protein sequence ID" value="MDN4533510.1"/>
    <property type="molecule type" value="Genomic_DNA"/>
</dbReference>
<evidence type="ECO:0000256" key="10">
    <source>
        <dbReference type="HAMAP-Rule" id="MF_01326"/>
    </source>
</evidence>
<dbReference type="PROSITE" id="PS01108">
    <property type="entry name" value="RIBOSOMAL_L24"/>
    <property type="match status" value="1"/>
</dbReference>
<evidence type="ECO:0000256" key="2">
    <source>
        <dbReference type="ARBA" id="ARBA00010618"/>
    </source>
</evidence>
<dbReference type="GO" id="GO:0005840">
    <property type="term" value="C:ribosome"/>
    <property type="evidence" value="ECO:0007669"/>
    <property type="project" value="UniProtKB-KW"/>
</dbReference>
<comment type="caution">
    <text evidence="14">The sequence shown here is derived from an EMBL/GenBank/DDBJ whole genome shotgun (WGS) entry which is preliminary data.</text>
</comment>
<dbReference type="HAMAP" id="MF_01326_B">
    <property type="entry name" value="Ribosomal_uL24_B"/>
    <property type="match status" value="1"/>
</dbReference>
<dbReference type="InterPro" id="IPR005824">
    <property type="entry name" value="KOW"/>
</dbReference>
<keyword evidence="7 10" id="KW-0687">Ribonucleoprotein</keyword>
<dbReference type="EMBL" id="PPQW01000021">
    <property type="protein sequence ID" value="PNZ67984.1"/>
    <property type="molecule type" value="Genomic_DNA"/>
</dbReference>
<evidence type="ECO:0000259" key="12">
    <source>
        <dbReference type="SMART" id="SM00739"/>
    </source>
</evidence>
<evidence type="ECO:0000256" key="9">
    <source>
        <dbReference type="ARBA" id="ARBA00058688"/>
    </source>
</evidence>
<protein>
    <recommendedName>
        <fullName evidence="8 10">Large ribosomal subunit protein uL24</fullName>
    </recommendedName>
</protein>
<dbReference type="Proteomes" id="UP001171687">
    <property type="component" value="Unassembled WGS sequence"/>
</dbReference>
<dbReference type="GeneID" id="64981579"/>
<evidence type="ECO:0000256" key="5">
    <source>
        <dbReference type="ARBA" id="ARBA00022884"/>
    </source>
</evidence>
<comment type="similarity">
    <text evidence="2 10 11">Belongs to the universal ribosomal protein uL24 family.</text>
</comment>
<evidence type="ECO:0000256" key="1">
    <source>
        <dbReference type="ARBA" id="ARBA00004072"/>
    </source>
</evidence>
<dbReference type="FunFam" id="2.30.30.30:FF:000004">
    <property type="entry name" value="50S ribosomal protein L24"/>
    <property type="match status" value="1"/>
</dbReference>
<dbReference type="Proteomes" id="UP000242470">
    <property type="component" value="Unassembled WGS sequence"/>
</dbReference>
<sequence>MHIKKGDNVKVIAGKDKGKEGKVLETQPKLDRVIVEGVNVMKKHQKPTQFNPEGGILETEAAIHVSNVQLLDPKTNEPTRVGHKIVDGKKVRIAKKSGEEFKSNN</sequence>
<dbReference type="Pfam" id="PF00467">
    <property type="entry name" value="KOW"/>
    <property type="match status" value="1"/>
</dbReference>
<evidence type="ECO:0000256" key="7">
    <source>
        <dbReference type="ARBA" id="ARBA00023274"/>
    </source>
</evidence>
<dbReference type="CDD" id="cd06089">
    <property type="entry name" value="KOW_RPL26"/>
    <property type="match status" value="1"/>
</dbReference>
<dbReference type="InterPro" id="IPR003256">
    <property type="entry name" value="Ribosomal_uL24"/>
</dbReference>
<dbReference type="SUPFAM" id="SSF50104">
    <property type="entry name" value="Translation proteins SH3-like domain"/>
    <property type="match status" value="1"/>
</dbReference>
<proteinExistence type="inferred from homology"/>
<evidence type="ECO:0000256" key="8">
    <source>
        <dbReference type="ARBA" id="ARBA00035206"/>
    </source>
</evidence>
<dbReference type="Gene3D" id="2.30.30.30">
    <property type="match status" value="1"/>
</dbReference>
<accession>A0AAP8PPB3</accession>
<keyword evidence="6 10" id="KW-0689">Ribosomal protein</keyword>
<evidence type="ECO:0000256" key="4">
    <source>
        <dbReference type="ARBA" id="ARBA00022730"/>
    </source>
</evidence>
<name>A0AAP8PPB3_9STAP</name>
<dbReference type="GO" id="GO:0019843">
    <property type="term" value="F:rRNA binding"/>
    <property type="evidence" value="ECO:0007669"/>
    <property type="project" value="UniProtKB-UniRule"/>
</dbReference>
<evidence type="ECO:0000256" key="11">
    <source>
        <dbReference type="RuleBase" id="RU003477"/>
    </source>
</evidence>
<comment type="function">
    <text evidence="1 10">One of two assembly initiator proteins, it binds directly to the 5'-end of the 23S rRNA, where it nucleates assembly of the 50S subunit.</text>
</comment>
<reference evidence="14 15" key="1">
    <citation type="submission" date="2017-08" db="EMBL/GenBank/DDBJ databases">
        <title>Draft genome sequences of 64 type strains of genus Staph aureus.</title>
        <authorList>
            <person name="Cole K."/>
            <person name="Golubchik T."/>
            <person name="Russell J."/>
            <person name="Foster D."/>
            <person name="Llewelyn M."/>
            <person name="Wilson D."/>
            <person name="Crook D."/>
            <person name="Paul J."/>
        </authorList>
    </citation>
    <scope>NUCLEOTIDE SEQUENCE [LARGE SCALE GENOMIC DNA]</scope>
    <source>
        <strain evidence="14 15">NCTC 12101</strain>
    </source>
</reference>